<evidence type="ECO:0000313" key="5">
    <source>
        <dbReference type="EMBL" id="CAD7673726.1"/>
    </source>
</evidence>
<sequence length="178" mass="20522">MLARLQETRKMAGDWRRGRKHSQGHKGEQQRGTQPRLAFGGGQTPFYIQIQKYEFNEGHHSFRCHYQPLSLNRLQYLIDLLVNGRCMTIQPLKRDYVNIGVRLASELAIVAIEKNGSVVTMAFYDPRSLEILYRPVLFFLHRQPIPKQMLPSEALIPYYTDAKSWLPGGSCQISQSKS</sequence>
<dbReference type="InterPro" id="IPR005749">
    <property type="entry name" value="Ribosomal_uL15_bac-type"/>
</dbReference>
<protein>
    <submittedName>
        <fullName evidence="5">(raccoon dog) hypothetical protein</fullName>
    </submittedName>
</protein>
<dbReference type="PANTHER" id="PTHR12934">
    <property type="entry name" value="50S RIBOSOMAL PROTEIN L15"/>
    <property type="match status" value="1"/>
</dbReference>
<dbReference type="InterPro" id="IPR036227">
    <property type="entry name" value="Ribosomal_uL15/eL18_sf"/>
</dbReference>
<dbReference type="AlphaFoldDB" id="A0A811Y9L5"/>
<dbReference type="GO" id="GO:0003735">
    <property type="term" value="F:structural constituent of ribosome"/>
    <property type="evidence" value="ECO:0007669"/>
    <property type="project" value="InterPro"/>
</dbReference>
<proteinExistence type="inferred from homology"/>
<name>A0A811Y9L5_NYCPR</name>
<keyword evidence="6" id="KW-1185">Reference proteome</keyword>
<dbReference type="SUPFAM" id="SSF52080">
    <property type="entry name" value="Ribosomal proteins L15p and L18e"/>
    <property type="match status" value="1"/>
</dbReference>
<dbReference type="EMBL" id="CAJHUB010000672">
    <property type="protein sequence ID" value="CAD7673726.1"/>
    <property type="molecule type" value="Genomic_DNA"/>
</dbReference>
<feature type="region of interest" description="Disordered" evidence="4">
    <location>
        <begin position="9"/>
        <end position="40"/>
    </location>
</feature>
<dbReference type="Proteomes" id="UP000645828">
    <property type="component" value="Unassembled WGS sequence"/>
</dbReference>
<dbReference type="GO" id="GO:0005762">
    <property type="term" value="C:mitochondrial large ribosomal subunit"/>
    <property type="evidence" value="ECO:0007669"/>
    <property type="project" value="TreeGrafter"/>
</dbReference>
<gene>
    <name evidence="5" type="ORF">NYPRO_LOCUS6521</name>
</gene>
<reference evidence="5" key="1">
    <citation type="submission" date="2020-12" db="EMBL/GenBank/DDBJ databases">
        <authorList>
            <consortium name="Molecular Ecology Group"/>
        </authorList>
    </citation>
    <scope>NUCLEOTIDE SEQUENCE</scope>
    <source>
        <strain evidence="5">TBG_1078</strain>
    </source>
</reference>
<evidence type="ECO:0000256" key="3">
    <source>
        <dbReference type="ARBA" id="ARBA00023274"/>
    </source>
</evidence>
<accession>A0A811Y9L5</accession>
<evidence type="ECO:0000256" key="4">
    <source>
        <dbReference type="SAM" id="MobiDB-lite"/>
    </source>
</evidence>
<keyword evidence="2" id="KW-0689">Ribosomal protein</keyword>
<comment type="caution">
    <text evidence="5">The sequence shown here is derived from an EMBL/GenBank/DDBJ whole genome shotgun (WGS) entry which is preliminary data.</text>
</comment>
<organism evidence="5 6">
    <name type="scientific">Nyctereutes procyonoides</name>
    <name type="common">Raccoon dog</name>
    <name type="synonym">Canis procyonoides</name>
    <dbReference type="NCBI Taxonomy" id="34880"/>
    <lineage>
        <taxon>Eukaryota</taxon>
        <taxon>Metazoa</taxon>
        <taxon>Chordata</taxon>
        <taxon>Craniata</taxon>
        <taxon>Vertebrata</taxon>
        <taxon>Euteleostomi</taxon>
        <taxon>Mammalia</taxon>
        <taxon>Eutheria</taxon>
        <taxon>Laurasiatheria</taxon>
        <taxon>Carnivora</taxon>
        <taxon>Caniformia</taxon>
        <taxon>Canidae</taxon>
        <taxon>Nyctereutes</taxon>
    </lineage>
</organism>
<evidence type="ECO:0000313" key="6">
    <source>
        <dbReference type="Proteomes" id="UP000645828"/>
    </source>
</evidence>
<dbReference type="GO" id="GO:0006412">
    <property type="term" value="P:translation"/>
    <property type="evidence" value="ECO:0007669"/>
    <property type="project" value="InterPro"/>
</dbReference>
<dbReference type="PANTHER" id="PTHR12934:SF11">
    <property type="entry name" value="LARGE RIBOSOMAL SUBUNIT PROTEIN UL15M"/>
    <property type="match status" value="1"/>
</dbReference>
<evidence type="ECO:0000256" key="1">
    <source>
        <dbReference type="ARBA" id="ARBA00007320"/>
    </source>
</evidence>
<evidence type="ECO:0000256" key="2">
    <source>
        <dbReference type="ARBA" id="ARBA00022980"/>
    </source>
</evidence>
<comment type="similarity">
    <text evidence="1">Belongs to the universal ribosomal protein uL15 family.</text>
</comment>
<keyword evidence="3" id="KW-0687">Ribonucleoprotein</keyword>